<feature type="transmembrane region" description="Helical" evidence="1">
    <location>
        <begin position="106"/>
        <end position="126"/>
    </location>
</feature>
<dbReference type="EMBL" id="LZRT01000120">
    <property type="protein sequence ID" value="OUM84822.1"/>
    <property type="molecule type" value="Genomic_DNA"/>
</dbReference>
<comment type="caution">
    <text evidence="2">The sequence shown here is derived from an EMBL/GenBank/DDBJ whole genome shotgun (WGS) entry which is preliminary data.</text>
</comment>
<gene>
    <name evidence="2" type="ORF">BAA01_07785</name>
</gene>
<evidence type="ECO:0000256" key="1">
    <source>
        <dbReference type="SAM" id="Phobius"/>
    </source>
</evidence>
<feature type="transmembrane region" description="Helical" evidence="1">
    <location>
        <begin position="41"/>
        <end position="62"/>
    </location>
</feature>
<organism evidence="2 3">
    <name type="scientific">Bacillus thermozeamaize</name>
    <dbReference type="NCBI Taxonomy" id="230954"/>
    <lineage>
        <taxon>Bacteria</taxon>
        <taxon>Bacillati</taxon>
        <taxon>Bacillota</taxon>
        <taxon>Bacilli</taxon>
        <taxon>Bacillales</taxon>
        <taxon>Bacillaceae</taxon>
        <taxon>Bacillus</taxon>
    </lineage>
</organism>
<proteinExistence type="predicted"/>
<evidence type="ECO:0000313" key="2">
    <source>
        <dbReference type="EMBL" id="OUM84822.1"/>
    </source>
</evidence>
<reference evidence="3" key="1">
    <citation type="submission" date="2016-06" db="EMBL/GenBank/DDBJ databases">
        <authorList>
            <person name="Nascimento L."/>
            <person name="Pereira R.V."/>
            <person name="Martins L.F."/>
            <person name="Quaggio R.B."/>
            <person name="Silva A.M."/>
            <person name="Setubal J.C."/>
        </authorList>
    </citation>
    <scope>NUCLEOTIDE SEQUENCE [LARGE SCALE GENOMIC DNA]</scope>
</reference>
<accession>A0A1Y3PBW2</accession>
<feature type="transmembrane region" description="Helical" evidence="1">
    <location>
        <begin position="138"/>
        <end position="155"/>
    </location>
</feature>
<keyword evidence="1" id="KW-0472">Membrane</keyword>
<protein>
    <recommendedName>
        <fullName evidence="4">CNNM transmembrane domain-containing protein</fullName>
    </recommendedName>
</protein>
<feature type="transmembrane region" description="Helical" evidence="1">
    <location>
        <begin position="12"/>
        <end position="35"/>
    </location>
</feature>
<keyword evidence="1" id="KW-0812">Transmembrane</keyword>
<evidence type="ECO:0000313" key="3">
    <source>
        <dbReference type="Proteomes" id="UP000196475"/>
    </source>
</evidence>
<dbReference type="Proteomes" id="UP000196475">
    <property type="component" value="Unassembled WGS sequence"/>
</dbReference>
<sequence>MRLLSKGSLRWSIFISFVTFVLAIGISFVSTLMMANVSWGIGFLILLFIVFIGIFFDILGIASTAAEEQPFHAMGAAKVRGARHALKIVRNADQFSNFCNDVIGDISGIVSGAAAVAVMTQILVLFPSRAMAENLLNVLMTAFVAALTVGGKAVGKSIAIRHAEWIVFQIGKVLYFLEEHLHIRIFEAKRKNGTSQGAPLSNKKGRK</sequence>
<name>A0A1Y3PBW2_9BACI</name>
<keyword evidence="1" id="KW-1133">Transmembrane helix</keyword>
<evidence type="ECO:0008006" key="4">
    <source>
        <dbReference type="Google" id="ProtNLM"/>
    </source>
</evidence>
<dbReference type="AlphaFoldDB" id="A0A1Y3PBW2"/>